<dbReference type="GO" id="GO:0016758">
    <property type="term" value="F:hexosyltransferase activity"/>
    <property type="evidence" value="ECO:0007669"/>
    <property type="project" value="TreeGrafter"/>
</dbReference>
<protein>
    <recommendedName>
        <fullName evidence="1">Glycosyl transferase family 1 domain-containing protein</fullName>
    </recommendedName>
</protein>
<evidence type="ECO:0000313" key="3">
    <source>
        <dbReference type="Proteomes" id="UP000238322"/>
    </source>
</evidence>
<dbReference type="AlphaFoldDB" id="A0A2S8FC75"/>
<dbReference type="Pfam" id="PF00534">
    <property type="entry name" value="Glycos_transf_1"/>
    <property type="match status" value="1"/>
</dbReference>
<dbReference type="EMBL" id="PUHY01000015">
    <property type="protein sequence ID" value="PQO29773.1"/>
    <property type="molecule type" value="Genomic_DNA"/>
</dbReference>
<comment type="caution">
    <text evidence="2">The sequence shown here is derived from an EMBL/GenBank/DDBJ whole genome shotgun (WGS) entry which is preliminary data.</text>
</comment>
<feature type="domain" description="Glycosyl transferase family 1" evidence="1">
    <location>
        <begin position="202"/>
        <end position="352"/>
    </location>
</feature>
<dbReference type="SUPFAM" id="SSF53756">
    <property type="entry name" value="UDP-Glycosyltransferase/glycogen phosphorylase"/>
    <property type="match status" value="1"/>
</dbReference>
<organism evidence="2 3">
    <name type="scientific">Blastopirellula marina</name>
    <dbReference type="NCBI Taxonomy" id="124"/>
    <lineage>
        <taxon>Bacteria</taxon>
        <taxon>Pseudomonadati</taxon>
        <taxon>Planctomycetota</taxon>
        <taxon>Planctomycetia</taxon>
        <taxon>Pirellulales</taxon>
        <taxon>Pirellulaceae</taxon>
        <taxon>Blastopirellula</taxon>
    </lineage>
</organism>
<reference evidence="2 3" key="1">
    <citation type="submission" date="2018-02" db="EMBL/GenBank/DDBJ databases">
        <title>Comparative genomes isolates from brazilian mangrove.</title>
        <authorList>
            <person name="Araujo J.E."/>
            <person name="Taketani R.G."/>
            <person name="Silva M.C.P."/>
            <person name="Loureco M.V."/>
            <person name="Andreote F.D."/>
        </authorList>
    </citation>
    <scope>NUCLEOTIDE SEQUENCE [LARGE SCALE GENOMIC DNA]</scope>
    <source>
        <strain evidence="2 3">Hex-1 MGV</strain>
    </source>
</reference>
<dbReference type="Proteomes" id="UP000238322">
    <property type="component" value="Unassembled WGS sequence"/>
</dbReference>
<dbReference type="InterPro" id="IPR001296">
    <property type="entry name" value="Glyco_trans_1"/>
</dbReference>
<dbReference type="PANTHER" id="PTHR45947">
    <property type="entry name" value="SULFOQUINOVOSYL TRANSFERASE SQD2"/>
    <property type="match status" value="1"/>
</dbReference>
<proteinExistence type="predicted"/>
<dbReference type="InterPro" id="IPR050194">
    <property type="entry name" value="Glycosyltransferase_grp1"/>
</dbReference>
<gene>
    <name evidence="2" type="ORF">C5Y83_27410</name>
</gene>
<dbReference type="OrthoDB" id="9795746at2"/>
<dbReference type="PANTHER" id="PTHR45947:SF3">
    <property type="entry name" value="SULFOQUINOVOSYL TRANSFERASE SQD2"/>
    <property type="match status" value="1"/>
</dbReference>
<sequence length="380" mass="42575">MKIAVVTPIPTPYRDPFWNELANQPDVDLSVFYCSGGKKDRPWEVDWQLNFHAEVLPGKNLLAWRGQDASCYWNPLITRRLKENKYDALLIGGYNHLTMWAAIRFARRNHIPYFMMCESYDKHHNSGYKKWVKQKLVNYVVGNARAGIPTGKLAAEYLVSYGAKKDDLIFLPNAPDVVSLAKRSSELTAIRSQLRNEYGLGDGVAALFVGRLIPKKRAGLLIRAFHKATQNTDGQLVIVGGGPEEEELKSLTRSLQIEDRVHFQGFVQPSEVSKYYAMADLFILPSSETWGVVVSEALASSLPVIVTDQVGCHPDVINSPSVGDVVIANDEPSLTAAMEHRFSNPTSRESIADAWKPVFETQRYDRLAAKVAAQIRNLIE</sequence>
<dbReference type="Gene3D" id="3.40.50.2000">
    <property type="entry name" value="Glycogen Phosphorylase B"/>
    <property type="match status" value="2"/>
</dbReference>
<evidence type="ECO:0000259" key="1">
    <source>
        <dbReference type="Pfam" id="PF00534"/>
    </source>
</evidence>
<name>A0A2S8FC75_9BACT</name>
<accession>A0A2S8FC75</accession>
<dbReference type="RefSeq" id="WP_105332967.1">
    <property type="nucleotide sequence ID" value="NZ_PUHY01000015.1"/>
</dbReference>
<evidence type="ECO:0000313" key="2">
    <source>
        <dbReference type="EMBL" id="PQO29773.1"/>
    </source>
</evidence>